<protein>
    <submittedName>
        <fullName evidence="3">ELMO/CED-12 family-domain-containing protein</fullName>
    </submittedName>
</protein>
<dbReference type="EMBL" id="MCFI01000005">
    <property type="protein sequence ID" value="ORY85094.1"/>
    <property type="molecule type" value="Genomic_DNA"/>
</dbReference>
<dbReference type="InterPro" id="IPR050868">
    <property type="entry name" value="ELMO_domain-containing"/>
</dbReference>
<evidence type="ECO:0000256" key="1">
    <source>
        <dbReference type="SAM" id="MobiDB-lite"/>
    </source>
</evidence>
<dbReference type="AlphaFoldDB" id="A0A1Y2FP34"/>
<gene>
    <name evidence="3" type="ORF">BCR37DRAFT_344836</name>
</gene>
<organism evidence="3 4">
    <name type="scientific">Protomyces lactucae-debilis</name>
    <dbReference type="NCBI Taxonomy" id="2754530"/>
    <lineage>
        <taxon>Eukaryota</taxon>
        <taxon>Fungi</taxon>
        <taxon>Dikarya</taxon>
        <taxon>Ascomycota</taxon>
        <taxon>Taphrinomycotina</taxon>
        <taxon>Taphrinomycetes</taxon>
        <taxon>Taphrinales</taxon>
        <taxon>Protomycetaceae</taxon>
        <taxon>Protomyces</taxon>
    </lineage>
</organism>
<keyword evidence="4" id="KW-1185">Reference proteome</keyword>
<evidence type="ECO:0000313" key="3">
    <source>
        <dbReference type="EMBL" id="ORY85094.1"/>
    </source>
</evidence>
<evidence type="ECO:0000313" key="4">
    <source>
        <dbReference type="Proteomes" id="UP000193685"/>
    </source>
</evidence>
<dbReference type="PANTHER" id="PTHR12771:SF51">
    <property type="entry name" value="LD01482P"/>
    <property type="match status" value="1"/>
</dbReference>
<dbReference type="Pfam" id="PF04727">
    <property type="entry name" value="ELMO_CED12"/>
    <property type="match status" value="1"/>
</dbReference>
<feature type="compositionally biased region" description="Polar residues" evidence="1">
    <location>
        <begin position="7"/>
        <end position="21"/>
    </location>
</feature>
<feature type="region of interest" description="Disordered" evidence="1">
    <location>
        <begin position="1"/>
        <end position="28"/>
    </location>
</feature>
<accession>A0A1Y2FP34</accession>
<dbReference type="PROSITE" id="PS51335">
    <property type="entry name" value="ELMO"/>
    <property type="match status" value="1"/>
</dbReference>
<sequence>MARDLQIASSRHAGSQGSNATRGKHWDALGFQGEDPSTDFRATGKLGLRHVSHFCQAHPIYATRMIKESGTAAVTIEGPWYPFALCAIHITALLLTVVKLGSMQRHWLQAAARDPVDGVAALSDKLFSYLFVRCHLDWCEGVDKKEITSILEFEVFFADFAAYIQRDLQTRHRENDDFHVAALKWW</sequence>
<dbReference type="PANTHER" id="PTHR12771">
    <property type="entry name" value="ENGULFMENT AND CELL MOTILITY"/>
    <property type="match status" value="1"/>
</dbReference>
<dbReference type="RefSeq" id="XP_040726877.1">
    <property type="nucleotide sequence ID" value="XM_040867588.1"/>
</dbReference>
<dbReference type="GeneID" id="63784187"/>
<proteinExistence type="predicted"/>
<evidence type="ECO:0000259" key="2">
    <source>
        <dbReference type="PROSITE" id="PS51335"/>
    </source>
</evidence>
<dbReference type="OrthoDB" id="67155at2759"/>
<reference evidence="3 4" key="1">
    <citation type="submission" date="2016-07" db="EMBL/GenBank/DDBJ databases">
        <title>Pervasive Adenine N6-methylation of Active Genes in Fungi.</title>
        <authorList>
            <consortium name="DOE Joint Genome Institute"/>
            <person name="Mondo S.J."/>
            <person name="Dannebaum R.O."/>
            <person name="Kuo R.C."/>
            <person name="Labutti K."/>
            <person name="Haridas S."/>
            <person name="Kuo A."/>
            <person name="Salamov A."/>
            <person name="Ahrendt S.R."/>
            <person name="Lipzen A."/>
            <person name="Sullivan W."/>
            <person name="Andreopoulos W.B."/>
            <person name="Clum A."/>
            <person name="Lindquist E."/>
            <person name="Daum C."/>
            <person name="Ramamoorthy G.K."/>
            <person name="Gryganskyi A."/>
            <person name="Culley D."/>
            <person name="Magnuson J.K."/>
            <person name="James T.Y."/>
            <person name="O'Malley M.A."/>
            <person name="Stajich J.E."/>
            <person name="Spatafora J.W."/>
            <person name="Visel A."/>
            <person name="Grigoriev I.V."/>
        </authorList>
    </citation>
    <scope>NUCLEOTIDE SEQUENCE [LARGE SCALE GENOMIC DNA]</scope>
    <source>
        <strain evidence="3 4">12-1054</strain>
    </source>
</reference>
<dbReference type="Proteomes" id="UP000193685">
    <property type="component" value="Unassembled WGS sequence"/>
</dbReference>
<feature type="domain" description="ELMO" evidence="2">
    <location>
        <begin position="1"/>
        <end position="168"/>
    </location>
</feature>
<dbReference type="OMA" id="FLREDEM"/>
<name>A0A1Y2FP34_PROLT</name>
<dbReference type="InterPro" id="IPR006816">
    <property type="entry name" value="ELMO_dom"/>
</dbReference>
<comment type="caution">
    <text evidence="3">The sequence shown here is derived from an EMBL/GenBank/DDBJ whole genome shotgun (WGS) entry which is preliminary data.</text>
</comment>